<dbReference type="AlphaFoldDB" id="A0A1A7ZIB7"/>
<dbReference type="EMBL" id="HADY01003571">
    <property type="protein sequence ID" value="SBP42056.1"/>
    <property type="molecule type" value="Transcribed_RNA"/>
</dbReference>
<organism evidence="2">
    <name type="scientific">Nothobranchius furzeri</name>
    <name type="common">Turquoise killifish</name>
    <dbReference type="NCBI Taxonomy" id="105023"/>
    <lineage>
        <taxon>Eukaryota</taxon>
        <taxon>Metazoa</taxon>
        <taxon>Chordata</taxon>
        <taxon>Craniata</taxon>
        <taxon>Vertebrata</taxon>
        <taxon>Euteleostomi</taxon>
        <taxon>Actinopterygii</taxon>
        <taxon>Neopterygii</taxon>
        <taxon>Teleostei</taxon>
        <taxon>Neoteleostei</taxon>
        <taxon>Acanthomorphata</taxon>
        <taxon>Ovalentaria</taxon>
        <taxon>Atherinomorphae</taxon>
        <taxon>Cyprinodontiformes</taxon>
        <taxon>Nothobranchiidae</taxon>
        <taxon>Nothobranchius</taxon>
    </lineage>
</organism>
<gene>
    <name evidence="2" type="primary">Nfu_g_1_004987</name>
</gene>
<name>A0A1A7ZIB7_NOTFU</name>
<proteinExistence type="predicted"/>
<evidence type="ECO:0000313" key="2">
    <source>
        <dbReference type="EMBL" id="SBP42056.1"/>
    </source>
</evidence>
<feature type="region of interest" description="Disordered" evidence="1">
    <location>
        <begin position="134"/>
        <end position="171"/>
    </location>
</feature>
<reference evidence="2" key="2">
    <citation type="submission" date="2016-06" db="EMBL/GenBank/DDBJ databases">
        <title>The genome of a short-lived fish provides insights into sex chromosome evolution and the genetic control of aging.</title>
        <authorList>
            <person name="Reichwald K."/>
            <person name="Felder M."/>
            <person name="Petzold A."/>
            <person name="Koch P."/>
            <person name="Groth M."/>
            <person name="Platzer M."/>
        </authorList>
    </citation>
    <scope>NUCLEOTIDE SEQUENCE</scope>
    <source>
        <tissue evidence="2">Brain</tissue>
    </source>
</reference>
<accession>A0A1A7ZIB7</accession>
<feature type="non-terminal residue" evidence="2">
    <location>
        <position position="1"/>
    </location>
</feature>
<evidence type="ECO:0000256" key="1">
    <source>
        <dbReference type="SAM" id="MobiDB-lite"/>
    </source>
</evidence>
<reference evidence="2" key="1">
    <citation type="submission" date="2016-05" db="EMBL/GenBank/DDBJ databases">
        <authorList>
            <person name="Lavstsen T."/>
            <person name="Jespersen J.S."/>
        </authorList>
    </citation>
    <scope>NUCLEOTIDE SEQUENCE</scope>
    <source>
        <tissue evidence="2">Brain</tissue>
    </source>
</reference>
<feature type="compositionally biased region" description="Basic residues" evidence="1">
    <location>
        <begin position="162"/>
        <end position="171"/>
    </location>
</feature>
<feature type="compositionally biased region" description="Basic and acidic residues" evidence="1">
    <location>
        <begin position="136"/>
        <end position="145"/>
    </location>
</feature>
<protein>
    <submittedName>
        <fullName evidence="2">Uncharacterized protein</fullName>
    </submittedName>
</protein>
<sequence length="171" mass="19522">LLMPFLANVRKAYTTTALYLQKKLLWASPTLMALSALDPLERGHSQSAIQLKKLSGMLQHLLPAHQDIQRGLLKLNVDLSHPSFKEGDNMTVKYTLQSREKTAVELFKREDVKYEEVDRALCKNISSAAATYKHQLKMDQTEKQQKQRKYGPQVSNSAQQTKRLKKRKGQG</sequence>